<dbReference type="GO" id="GO:0015935">
    <property type="term" value="C:small ribosomal subunit"/>
    <property type="evidence" value="ECO:0007669"/>
    <property type="project" value="TreeGrafter"/>
</dbReference>
<dbReference type="GO" id="GO:0003735">
    <property type="term" value="F:structural constituent of ribosome"/>
    <property type="evidence" value="ECO:0007669"/>
    <property type="project" value="InterPro"/>
</dbReference>
<feature type="binding site" evidence="8">
    <location>
        <position position="27"/>
    </location>
    <ligand>
        <name>Zn(2+)</name>
        <dbReference type="ChEBI" id="CHEBI:29105"/>
    </ligand>
</feature>
<proteinExistence type="inferred from homology"/>
<evidence type="ECO:0000256" key="1">
    <source>
        <dbReference type="ARBA" id="ARBA00022723"/>
    </source>
</evidence>
<comment type="function">
    <text evidence="8">Binds 16S rRNA, required for the assembly of 30S particles and may also be responsible for determining the conformation of the 16S rRNA at the A site.</text>
</comment>
<dbReference type="InterPro" id="IPR001209">
    <property type="entry name" value="Ribosomal_uS14"/>
</dbReference>
<dbReference type="EMBL" id="MHKB01000008">
    <property type="protein sequence ID" value="OGY79622.1"/>
    <property type="molecule type" value="Genomic_DNA"/>
</dbReference>
<evidence type="ECO:0000313" key="9">
    <source>
        <dbReference type="EMBL" id="OGY79622.1"/>
    </source>
</evidence>
<sequence length="64" mass="7601">MAKKSQEAKSKRSLVKPKFSTRVVRRCWRCGRKHGYMRKFDLCRICFRELANKGEVPGIRKASW</sequence>
<dbReference type="STRING" id="1798540.A3B74_02515"/>
<comment type="similarity">
    <text evidence="8">Belongs to the universal ribosomal protein uS14 family. Zinc-binding uS14 subfamily.</text>
</comment>
<comment type="caution">
    <text evidence="9">The sequence shown here is derived from an EMBL/GenBank/DDBJ whole genome shotgun (WGS) entry which is preliminary data.</text>
</comment>
<feature type="binding site" evidence="8">
    <location>
        <position position="43"/>
    </location>
    <ligand>
        <name>Zn(2+)</name>
        <dbReference type="ChEBI" id="CHEBI:29105"/>
    </ligand>
</feature>
<evidence type="ECO:0000256" key="2">
    <source>
        <dbReference type="ARBA" id="ARBA00022730"/>
    </source>
</evidence>
<dbReference type="GO" id="GO:0008270">
    <property type="term" value="F:zinc ion binding"/>
    <property type="evidence" value="ECO:0007669"/>
    <property type="project" value="UniProtKB-UniRule"/>
</dbReference>
<evidence type="ECO:0000256" key="3">
    <source>
        <dbReference type="ARBA" id="ARBA00022833"/>
    </source>
</evidence>
<dbReference type="PANTHER" id="PTHR19836">
    <property type="entry name" value="30S RIBOSOMAL PROTEIN S14"/>
    <property type="match status" value="1"/>
</dbReference>
<comment type="cofactor">
    <cofactor evidence="8">
        <name>Zn(2+)</name>
        <dbReference type="ChEBI" id="CHEBI:29105"/>
    </cofactor>
    <text evidence="8">Binds 1 zinc ion per subunit.</text>
</comment>
<dbReference type="Proteomes" id="UP000177165">
    <property type="component" value="Unassembled WGS sequence"/>
</dbReference>
<evidence type="ECO:0000256" key="8">
    <source>
        <dbReference type="HAMAP-Rule" id="MF_01364"/>
    </source>
</evidence>
<evidence type="ECO:0000256" key="6">
    <source>
        <dbReference type="ARBA" id="ARBA00023274"/>
    </source>
</evidence>
<feature type="binding site" evidence="8">
    <location>
        <position position="46"/>
    </location>
    <ligand>
        <name>Zn(2+)</name>
        <dbReference type="ChEBI" id="CHEBI:29105"/>
    </ligand>
</feature>
<dbReference type="Pfam" id="PF00253">
    <property type="entry name" value="Ribosomal_S14"/>
    <property type="match status" value="1"/>
</dbReference>
<keyword evidence="6 8" id="KW-0687">Ribonucleoprotein</keyword>
<dbReference type="GO" id="GO:0005737">
    <property type="term" value="C:cytoplasm"/>
    <property type="evidence" value="ECO:0007669"/>
    <property type="project" value="UniProtKB-ARBA"/>
</dbReference>
<dbReference type="InterPro" id="IPR043140">
    <property type="entry name" value="Ribosomal_uS14_sf"/>
</dbReference>
<dbReference type="InterPro" id="IPR023053">
    <property type="entry name" value="Ribosomal_uS14_bact"/>
</dbReference>
<evidence type="ECO:0000256" key="4">
    <source>
        <dbReference type="ARBA" id="ARBA00022884"/>
    </source>
</evidence>
<dbReference type="PROSITE" id="PS00527">
    <property type="entry name" value="RIBOSOMAL_S14"/>
    <property type="match status" value="1"/>
</dbReference>
<organism evidence="9 10">
    <name type="scientific">Candidatus Kerfeldbacteria bacterium RIFCSPHIGHO2_02_FULL_42_14</name>
    <dbReference type="NCBI Taxonomy" id="1798540"/>
    <lineage>
        <taxon>Bacteria</taxon>
        <taxon>Candidatus Kerfeldiibacteriota</taxon>
    </lineage>
</organism>
<comment type="subunit">
    <text evidence="8">Part of the 30S ribosomal subunit. Contacts proteins S3 and S10.</text>
</comment>
<keyword evidence="2 8" id="KW-0699">rRNA-binding</keyword>
<evidence type="ECO:0000256" key="5">
    <source>
        <dbReference type="ARBA" id="ARBA00022980"/>
    </source>
</evidence>
<accession>A0A1G2ART8</accession>
<feature type="binding site" evidence="8">
    <location>
        <position position="30"/>
    </location>
    <ligand>
        <name>Zn(2+)</name>
        <dbReference type="ChEBI" id="CHEBI:29105"/>
    </ligand>
</feature>
<dbReference type="HAMAP" id="MF_01364_B">
    <property type="entry name" value="Ribosomal_uS14_2_B"/>
    <property type="match status" value="1"/>
</dbReference>
<protein>
    <recommendedName>
        <fullName evidence="7 8">Small ribosomal subunit protein uS14</fullName>
    </recommendedName>
</protein>
<keyword evidence="1 8" id="KW-0479">Metal-binding</keyword>
<dbReference type="Gene3D" id="4.10.830.10">
    <property type="entry name" value="30s Ribosomal Protein S14, Chain N"/>
    <property type="match status" value="1"/>
</dbReference>
<dbReference type="SUPFAM" id="SSF57716">
    <property type="entry name" value="Glucocorticoid receptor-like (DNA-binding domain)"/>
    <property type="match status" value="1"/>
</dbReference>
<dbReference type="NCBIfam" id="NF005974">
    <property type="entry name" value="PRK08061.1"/>
    <property type="match status" value="1"/>
</dbReference>
<dbReference type="PANTHER" id="PTHR19836:SF19">
    <property type="entry name" value="SMALL RIBOSOMAL SUBUNIT PROTEIN US14M"/>
    <property type="match status" value="1"/>
</dbReference>
<dbReference type="AlphaFoldDB" id="A0A1G2ART8"/>
<gene>
    <name evidence="8 9" type="primary">rpsN</name>
    <name evidence="8" type="synonym">rpsZ</name>
    <name evidence="9" type="ORF">A3B74_02515</name>
</gene>
<dbReference type="GO" id="GO:0006412">
    <property type="term" value="P:translation"/>
    <property type="evidence" value="ECO:0007669"/>
    <property type="project" value="UniProtKB-UniRule"/>
</dbReference>
<evidence type="ECO:0000256" key="7">
    <source>
        <dbReference type="ARBA" id="ARBA00035167"/>
    </source>
</evidence>
<dbReference type="InterPro" id="IPR018271">
    <property type="entry name" value="Ribosomal_uS14_CS"/>
</dbReference>
<keyword evidence="4 8" id="KW-0694">RNA-binding</keyword>
<keyword evidence="3 8" id="KW-0862">Zinc</keyword>
<reference evidence="9 10" key="1">
    <citation type="journal article" date="2016" name="Nat. Commun.">
        <title>Thousands of microbial genomes shed light on interconnected biogeochemical processes in an aquifer system.</title>
        <authorList>
            <person name="Anantharaman K."/>
            <person name="Brown C.T."/>
            <person name="Hug L.A."/>
            <person name="Sharon I."/>
            <person name="Castelle C.J."/>
            <person name="Probst A.J."/>
            <person name="Thomas B.C."/>
            <person name="Singh A."/>
            <person name="Wilkins M.J."/>
            <person name="Karaoz U."/>
            <person name="Brodie E.L."/>
            <person name="Williams K.H."/>
            <person name="Hubbard S.S."/>
            <person name="Banfield J.F."/>
        </authorList>
    </citation>
    <scope>NUCLEOTIDE SEQUENCE [LARGE SCALE GENOMIC DNA]</scope>
</reference>
<evidence type="ECO:0000313" key="10">
    <source>
        <dbReference type="Proteomes" id="UP000177165"/>
    </source>
</evidence>
<name>A0A1G2ART8_9BACT</name>
<keyword evidence="5 8" id="KW-0689">Ribosomal protein</keyword>
<dbReference type="GO" id="GO:0019843">
    <property type="term" value="F:rRNA binding"/>
    <property type="evidence" value="ECO:0007669"/>
    <property type="project" value="UniProtKB-UniRule"/>
</dbReference>